<name>A0A9Q0G0F7_9ROSI</name>
<evidence type="ECO:0000313" key="2">
    <source>
        <dbReference type="EMBL" id="KAJ4841308.1"/>
    </source>
</evidence>
<evidence type="ECO:0000313" key="3">
    <source>
        <dbReference type="Proteomes" id="UP001141552"/>
    </source>
</evidence>
<gene>
    <name evidence="2" type="ORF">Tsubulata_025689</name>
</gene>
<proteinExistence type="predicted"/>
<dbReference type="OrthoDB" id="1751344at2759"/>
<organism evidence="2 3">
    <name type="scientific">Turnera subulata</name>
    <dbReference type="NCBI Taxonomy" id="218843"/>
    <lineage>
        <taxon>Eukaryota</taxon>
        <taxon>Viridiplantae</taxon>
        <taxon>Streptophyta</taxon>
        <taxon>Embryophyta</taxon>
        <taxon>Tracheophyta</taxon>
        <taxon>Spermatophyta</taxon>
        <taxon>Magnoliopsida</taxon>
        <taxon>eudicotyledons</taxon>
        <taxon>Gunneridae</taxon>
        <taxon>Pentapetalae</taxon>
        <taxon>rosids</taxon>
        <taxon>fabids</taxon>
        <taxon>Malpighiales</taxon>
        <taxon>Passifloraceae</taxon>
        <taxon>Turnera</taxon>
    </lineage>
</organism>
<dbReference type="EMBL" id="JAKUCV010002820">
    <property type="protein sequence ID" value="KAJ4841308.1"/>
    <property type="molecule type" value="Genomic_DNA"/>
</dbReference>
<dbReference type="InterPro" id="IPR040256">
    <property type="entry name" value="At4g02000-like"/>
</dbReference>
<feature type="domain" description="DUF4283" evidence="1">
    <location>
        <begin position="148"/>
        <end position="225"/>
    </location>
</feature>
<dbReference type="Proteomes" id="UP001141552">
    <property type="component" value="Unassembled WGS sequence"/>
</dbReference>
<protein>
    <recommendedName>
        <fullName evidence="1">DUF4283 domain-containing protein</fullName>
    </recommendedName>
</protein>
<sequence>MVPGYLLDDTGLIREKPSLVMDLGKIQLPNPKSASSKKLKGKSVASSVQFPVAFASTASIPQDNSLPSSSKTDVHTVTLNEQVNALSDPVPVNAHPLDSSTAASSWAQVACAPSVTHPKLKFVQPIFSGENNLLSIPSELLEIGRKKYSKCLLGQFVGTAPKLGLIHSISNRLWGRDGAVSVSLYKEGLFLFQFPDDAAYSRALTRGPWHVGGIPLMLWPWSSSSKKMDFSNALFPVWVKLQNVPMELLTNEGLSYISSAIGTPLHADQDCSKIFKSDCVNVCVNVDFSKPLMNELKLDINGETCIIDVAYSWKPSHCELCNSWGHHALACSEKKSEKI</sequence>
<evidence type="ECO:0000259" key="1">
    <source>
        <dbReference type="Pfam" id="PF14111"/>
    </source>
</evidence>
<dbReference type="AlphaFoldDB" id="A0A9Q0G0F7"/>
<reference evidence="2" key="2">
    <citation type="journal article" date="2023" name="Plants (Basel)">
        <title>Annotation of the Turnera subulata (Passifloraceae) Draft Genome Reveals the S-Locus Evolved after the Divergence of Turneroideae from Passifloroideae in a Stepwise Manner.</title>
        <authorList>
            <person name="Henning P.M."/>
            <person name="Roalson E.H."/>
            <person name="Mir W."/>
            <person name="McCubbin A.G."/>
            <person name="Shore J.S."/>
        </authorList>
    </citation>
    <scope>NUCLEOTIDE SEQUENCE</scope>
    <source>
        <strain evidence="2">F60SS</strain>
    </source>
</reference>
<reference evidence="2" key="1">
    <citation type="submission" date="2022-02" db="EMBL/GenBank/DDBJ databases">
        <authorList>
            <person name="Henning P.M."/>
            <person name="McCubbin A.G."/>
            <person name="Shore J.S."/>
        </authorList>
    </citation>
    <scope>NUCLEOTIDE SEQUENCE</scope>
    <source>
        <strain evidence="2">F60SS</strain>
        <tissue evidence="2">Leaves</tissue>
    </source>
</reference>
<dbReference type="PANTHER" id="PTHR31286:SF181">
    <property type="entry name" value="ZINC KNUCKLE (CCHC-TYPE) FAMILY PROTEIN"/>
    <property type="match status" value="1"/>
</dbReference>
<dbReference type="InterPro" id="IPR025558">
    <property type="entry name" value="DUF4283"/>
</dbReference>
<dbReference type="PANTHER" id="PTHR31286">
    <property type="entry name" value="GLYCINE-RICH CELL WALL STRUCTURAL PROTEIN 1.8-LIKE"/>
    <property type="match status" value="1"/>
</dbReference>
<keyword evidence="3" id="KW-1185">Reference proteome</keyword>
<accession>A0A9Q0G0F7</accession>
<comment type="caution">
    <text evidence="2">The sequence shown here is derived from an EMBL/GenBank/DDBJ whole genome shotgun (WGS) entry which is preliminary data.</text>
</comment>
<dbReference type="Pfam" id="PF14111">
    <property type="entry name" value="DUF4283"/>
    <property type="match status" value="1"/>
</dbReference>